<feature type="domain" description="Response regulatory" evidence="8">
    <location>
        <begin position="471"/>
        <end position="585"/>
    </location>
</feature>
<dbReference type="SUPFAM" id="SSF55874">
    <property type="entry name" value="ATPase domain of HSP90 chaperone/DNA topoisomerase II/histidine kinase"/>
    <property type="match status" value="1"/>
</dbReference>
<keyword evidence="4" id="KW-0902">Two-component regulatory system</keyword>
<feature type="domain" description="Histidine kinase" evidence="7">
    <location>
        <begin position="228"/>
        <end position="450"/>
    </location>
</feature>
<dbReference type="AlphaFoldDB" id="A0A9X1TSE9"/>
<keyword evidence="6" id="KW-0812">Transmembrane</keyword>
<dbReference type="Gene3D" id="3.30.565.10">
    <property type="entry name" value="Histidine kinase-like ATPase, C-terminal domain"/>
    <property type="match status" value="1"/>
</dbReference>
<feature type="transmembrane region" description="Helical" evidence="6">
    <location>
        <begin position="90"/>
        <end position="107"/>
    </location>
</feature>
<evidence type="ECO:0000313" key="10">
    <source>
        <dbReference type="Proteomes" id="UP001139411"/>
    </source>
</evidence>
<evidence type="ECO:0000313" key="9">
    <source>
        <dbReference type="EMBL" id="MCF2499014.1"/>
    </source>
</evidence>
<keyword evidence="6" id="KW-0472">Membrane</keyword>
<dbReference type="CDD" id="cd17546">
    <property type="entry name" value="REC_hyHK_CKI1_RcsC-like"/>
    <property type="match status" value="1"/>
</dbReference>
<feature type="transmembrane region" description="Helical" evidence="6">
    <location>
        <begin position="139"/>
        <end position="158"/>
    </location>
</feature>
<dbReference type="CDD" id="cd00082">
    <property type="entry name" value="HisKA"/>
    <property type="match status" value="1"/>
</dbReference>
<evidence type="ECO:0000256" key="2">
    <source>
        <dbReference type="ARBA" id="ARBA00012438"/>
    </source>
</evidence>
<proteinExistence type="predicted"/>
<dbReference type="SUPFAM" id="SSF47384">
    <property type="entry name" value="Homodimeric domain of signal transducing histidine kinase"/>
    <property type="match status" value="1"/>
</dbReference>
<dbReference type="EMBL" id="JAKFFV010000007">
    <property type="protein sequence ID" value="MCF2499014.1"/>
    <property type="molecule type" value="Genomic_DNA"/>
</dbReference>
<dbReference type="SMART" id="SM00448">
    <property type="entry name" value="REC"/>
    <property type="match status" value="1"/>
</dbReference>
<dbReference type="Gene3D" id="1.10.287.130">
    <property type="match status" value="1"/>
</dbReference>
<accession>A0A9X1TSE9</accession>
<dbReference type="PANTHER" id="PTHR45339">
    <property type="entry name" value="HYBRID SIGNAL TRANSDUCTION HISTIDINE KINASE J"/>
    <property type="match status" value="1"/>
</dbReference>
<dbReference type="PROSITE" id="PS50110">
    <property type="entry name" value="RESPONSE_REGULATORY"/>
    <property type="match status" value="1"/>
</dbReference>
<dbReference type="CDD" id="cd16922">
    <property type="entry name" value="HATPase_EvgS-ArcB-TorS-like"/>
    <property type="match status" value="1"/>
</dbReference>
<dbReference type="InterPro" id="IPR011006">
    <property type="entry name" value="CheY-like_superfamily"/>
</dbReference>
<reference evidence="9" key="1">
    <citation type="submission" date="2022-01" db="EMBL/GenBank/DDBJ databases">
        <title>Novel species in genus Dyadobacter.</title>
        <authorList>
            <person name="Ma C."/>
        </authorList>
    </citation>
    <scope>NUCLEOTIDE SEQUENCE</scope>
    <source>
        <strain evidence="9">CY357</strain>
    </source>
</reference>
<evidence type="ECO:0000256" key="5">
    <source>
        <dbReference type="PROSITE-ProRule" id="PRU00169"/>
    </source>
</evidence>
<dbReference type="GO" id="GO:0000155">
    <property type="term" value="F:phosphorelay sensor kinase activity"/>
    <property type="evidence" value="ECO:0007669"/>
    <property type="project" value="InterPro"/>
</dbReference>
<comment type="caution">
    <text evidence="9">The sequence shown here is derived from an EMBL/GenBank/DDBJ whole genome shotgun (WGS) entry which is preliminary data.</text>
</comment>
<comment type="catalytic activity">
    <reaction evidence="1">
        <text>ATP + protein L-histidine = ADP + protein N-phospho-L-histidine.</text>
        <dbReference type="EC" id="2.7.13.3"/>
    </reaction>
</comment>
<protein>
    <recommendedName>
        <fullName evidence="2">histidine kinase</fullName>
        <ecNumber evidence="2">2.7.13.3</ecNumber>
    </recommendedName>
</protein>
<feature type="modified residue" description="4-aspartylphosphate" evidence="5">
    <location>
        <position position="520"/>
    </location>
</feature>
<keyword evidence="3 5" id="KW-0597">Phosphoprotein</keyword>
<dbReference type="FunFam" id="3.30.565.10:FF:000010">
    <property type="entry name" value="Sensor histidine kinase RcsC"/>
    <property type="match status" value="1"/>
</dbReference>
<dbReference type="InterPro" id="IPR036097">
    <property type="entry name" value="HisK_dim/P_sf"/>
</dbReference>
<dbReference type="InterPro" id="IPR001789">
    <property type="entry name" value="Sig_transdc_resp-reg_receiver"/>
</dbReference>
<name>A0A9X1TSE9_9BACT</name>
<feature type="transmembrane region" description="Helical" evidence="6">
    <location>
        <begin position="170"/>
        <end position="188"/>
    </location>
</feature>
<keyword evidence="6" id="KW-1133">Transmembrane helix</keyword>
<dbReference type="InterPro" id="IPR003661">
    <property type="entry name" value="HisK_dim/P_dom"/>
</dbReference>
<dbReference type="Pfam" id="PF00072">
    <property type="entry name" value="Response_reg"/>
    <property type="match status" value="1"/>
</dbReference>
<dbReference type="PROSITE" id="PS50109">
    <property type="entry name" value="HIS_KIN"/>
    <property type="match status" value="1"/>
</dbReference>
<dbReference type="InterPro" id="IPR036890">
    <property type="entry name" value="HATPase_C_sf"/>
</dbReference>
<dbReference type="SMART" id="SM00388">
    <property type="entry name" value="HisKA"/>
    <property type="match status" value="1"/>
</dbReference>
<evidence type="ECO:0000259" key="8">
    <source>
        <dbReference type="PROSITE" id="PS50110"/>
    </source>
</evidence>
<evidence type="ECO:0000256" key="1">
    <source>
        <dbReference type="ARBA" id="ARBA00000085"/>
    </source>
</evidence>
<sequence>MAATIFQNAIKGDPHGLTNLWNEAFEARALWGNRIFCLTFLVCYPSTSILYYLNGNPNYRSIFLIQLACSGLVAGIIFLHFRGKINSQHASFYSRILLIIFHSFILARFQTLYYYDLSINLTLQLIFSIWVLHWKFSYALISSVATILFFSLALYIKGADVLVHFLKEGGFFYFLGQSVFPLVLQMRYNKQYREFIYFNSLQRQNKELEKQNQLAREAMQAKSDFLSTMSHEIRTPLNGIVGVIHLMLQEDLRTDFQRELVGTLKFSSDHLMAVVNDILDFNKINSNHVKLAREPFDLYILLKNLEKTFIPRAQEKGLNLIFDIDPALPAQLTGDQVRLNQVFTNLIHNAVKFTEKGFVKLAVKEQERDETRISLHFEISDSGVGIPSEDQSSIFEIFVQSSSEAKQGNRGTGIGLAITRELLRLFGSEIKLESEEGLGSCFSFDIEFDYSNQQLVVEKPARVTVAIPDARILVVDDNAVNLLFATNLLKKIGLQYDKAQNGCEAVERFNNQHYDLVLMDLKMPVMNGFEATQLIRAQGATTPIIALTASAFTDERDKALSNGFSGYLAKPYVPGDLYDILFTFLKTEDDSSLPKPQAQVLAQDH</sequence>
<dbReference type="Gene3D" id="3.40.50.2300">
    <property type="match status" value="1"/>
</dbReference>
<organism evidence="9 10">
    <name type="scientific">Dyadobacter chenhuakuii</name>
    <dbReference type="NCBI Taxonomy" id="2909339"/>
    <lineage>
        <taxon>Bacteria</taxon>
        <taxon>Pseudomonadati</taxon>
        <taxon>Bacteroidota</taxon>
        <taxon>Cytophagia</taxon>
        <taxon>Cytophagales</taxon>
        <taxon>Spirosomataceae</taxon>
        <taxon>Dyadobacter</taxon>
    </lineage>
</organism>
<evidence type="ECO:0000256" key="3">
    <source>
        <dbReference type="ARBA" id="ARBA00022553"/>
    </source>
</evidence>
<gene>
    <name evidence="9" type="ORF">L0661_11900</name>
</gene>
<dbReference type="InterPro" id="IPR005467">
    <property type="entry name" value="His_kinase_dom"/>
</dbReference>
<dbReference type="Pfam" id="PF02518">
    <property type="entry name" value="HATPase_c"/>
    <property type="match status" value="1"/>
</dbReference>
<dbReference type="SUPFAM" id="SSF52172">
    <property type="entry name" value="CheY-like"/>
    <property type="match status" value="1"/>
</dbReference>
<dbReference type="PRINTS" id="PR00344">
    <property type="entry name" value="BCTRLSENSOR"/>
</dbReference>
<dbReference type="SMART" id="SM00387">
    <property type="entry name" value="HATPase_c"/>
    <property type="match status" value="1"/>
</dbReference>
<evidence type="ECO:0000256" key="4">
    <source>
        <dbReference type="ARBA" id="ARBA00023012"/>
    </source>
</evidence>
<evidence type="ECO:0000259" key="7">
    <source>
        <dbReference type="PROSITE" id="PS50109"/>
    </source>
</evidence>
<dbReference type="EC" id="2.7.13.3" evidence="2"/>
<feature type="transmembrane region" description="Helical" evidence="6">
    <location>
        <begin position="59"/>
        <end position="78"/>
    </location>
</feature>
<dbReference type="InterPro" id="IPR004358">
    <property type="entry name" value="Sig_transdc_His_kin-like_C"/>
</dbReference>
<dbReference type="RefSeq" id="WP_235177943.1">
    <property type="nucleotide sequence ID" value="NZ_JAKFFV010000007.1"/>
</dbReference>
<dbReference type="Proteomes" id="UP001139411">
    <property type="component" value="Unassembled WGS sequence"/>
</dbReference>
<dbReference type="Pfam" id="PF00512">
    <property type="entry name" value="HisKA"/>
    <property type="match status" value="1"/>
</dbReference>
<dbReference type="PANTHER" id="PTHR45339:SF1">
    <property type="entry name" value="HYBRID SIGNAL TRANSDUCTION HISTIDINE KINASE J"/>
    <property type="match status" value="1"/>
</dbReference>
<dbReference type="InterPro" id="IPR003594">
    <property type="entry name" value="HATPase_dom"/>
</dbReference>
<feature type="transmembrane region" description="Helical" evidence="6">
    <location>
        <begin position="35"/>
        <end position="53"/>
    </location>
</feature>
<evidence type="ECO:0000256" key="6">
    <source>
        <dbReference type="SAM" id="Phobius"/>
    </source>
</evidence>